<feature type="domain" description="Cytidylate kinase" evidence="9">
    <location>
        <begin position="4"/>
        <end position="216"/>
    </location>
</feature>
<dbReference type="Pfam" id="PF02224">
    <property type="entry name" value="Cytidylate_kin"/>
    <property type="match status" value="1"/>
</dbReference>
<dbReference type="AlphaFoldDB" id="F3ZZ29"/>
<dbReference type="HOGENOM" id="CLU_079959_0_2_9"/>
<evidence type="ECO:0000256" key="3">
    <source>
        <dbReference type="ARBA" id="ARBA00022741"/>
    </source>
</evidence>
<dbReference type="GO" id="GO:0036431">
    <property type="term" value="F:dCMP kinase activity"/>
    <property type="evidence" value="ECO:0007669"/>
    <property type="project" value="InterPro"/>
</dbReference>
<dbReference type="GO" id="GO:0005829">
    <property type="term" value="C:cytosol"/>
    <property type="evidence" value="ECO:0007669"/>
    <property type="project" value="TreeGrafter"/>
</dbReference>
<dbReference type="KEGG" id="mas:Mahau_1600"/>
<keyword evidence="5 8" id="KW-0067">ATP-binding</keyword>
<keyword evidence="4 8" id="KW-0418">Kinase</keyword>
<evidence type="ECO:0000256" key="8">
    <source>
        <dbReference type="HAMAP-Rule" id="MF_00238"/>
    </source>
</evidence>
<organism evidence="10 11">
    <name type="scientific">Mahella australiensis (strain DSM 15567 / CIP 107919 / 50-1 BON)</name>
    <dbReference type="NCBI Taxonomy" id="697281"/>
    <lineage>
        <taxon>Bacteria</taxon>
        <taxon>Bacillati</taxon>
        <taxon>Bacillota</taxon>
        <taxon>Clostridia</taxon>
        <taxon>Thermoanaerobacterales</taxon>
        <taxon>Thermoanaerobacterales Family IV. Incertae Sedis</taxon>
        <taxon>Mahella</taxon>
    </lineage>
</organism>
<dbReference type="NCBIfam" id="TIGR00017">
    <property type="entry name" value="cmk"/>
    <property type="match status" value="1"/>
</dbReference>
<sequence>MLNIAIDGPAGAGKSTVAKLLAKQLNIIYLDTGAMYRAIALKAIEQGVDVSDTDALSVLLEDTDIDISYVDEQQHVLLDGRDVTDIIRTPQISDGASKVAAIPAVRLKLVELQRRIARMHDVVMDGRDIGTFVLPNADVKFYLTASIEERAKRRLEEMRAKGYEHSLDDVKDDIRARDKNDSEREFAPLRKADDAILIDSTDKTVDEVVEEMLPFIRIASIKGKT</sequence>
<dbReference type="STRING" id="697281.Mahau_1600"/>
<dbReference type="GO" id="GO:0036430">
    <property type="term" value="F:CMP kinase activity"/>
    <property type="evidence" value="ECO:0007669"/>
    <property type="project" value="RHEA"/>
</dbReference>
<comment type="similarity">
    <text evidence="1 8">Belongs to the cytidylate kinase family. Type 1 subfamily.</text>
</comment>
<dbReference type="GO" id="GO:0015949">
    <property type="term" value="P:nucleobase-containing small molecule interconversion"/>
    <property type="evidence" value="ECO:0007669"/>
    <property type="project" value="TreeGrafter"/>
</dbReference>
<dbReference type="InterPro" id="IPR027417">
    <property type="entry name" value="P-loop_NTPase"/>
</dbReference>
<dbReference type="InterPro" id="IPR003136">
    <property type="entry name" value="Cytidylate_kin"/>
</dbReference>
<dbReference type="PANTHER" id="PTHR21299:SF2">
    <property type="entry name" value="CYTIDYLATE KINASE"/>
    <property type="match status" value="1"/>
</dbReference>
<evidence type="ECO:0000256" key="7">
    <source>
        <dbReference type="ARBA" id="ARBA00048478"/>
    </source>
</evidence>
<protein>
    <recommendedName>
        <fullName evidence="8">Cytidylate kinase</fullName>
        <shortName evidence="8">CK</shortName>
        <ecNumber evidence="8">2.7.4.25</ecNumber>
    </recommendedName>
    <alternativeName>
        <fullName evidence="8">Cytidine monophosphate kinase</fullName>
        <shortName evidence="8">CMP kinase</shortName>
    </alternativeName>
</protein>
<keyword evidence="2 8" id="KW-0808">Transferase</keyword>
<dbReference type="Proteomes" id="UP000008457">
    <property type="component" value="Chromosome"/>
</dbReference>
<evidence type="ECO:0000256" key="5">
    <source>
        <dbReference type="ARBA" id="ARBA00022840"/>
    </source>
</evidence>
<evidence type="ECO:0000259" key="9">
    <source>
        <dbReference type="Pfam" id="PF02224"/>
    </source>
</evidence>
<keyword evidence="8" id="KW-0963">Cytoplasm</keyword>
<evidence type="ECO:0000313" key="11">
    <source>
        <dbReference type="Proteomes" id="UP000008457"/>
    </source>
</evidence>
<dbReference type="PANTHER" id="PTHR21299">
    <property type="entry name" value="CYTIDYLATE KINASE/PANTOATE-BETA-ALANINE LIGASE"/>
    <property type="match status" value="1"/>
</dbReference>
<feature type="binding site" evidence="8">
    <location>
        <begin position="8"/>
        <end position="16"/>
    </location>
    <ligand>
        <name>ATP</name>
        <dbReference type="ChEBI" id="CHEBI:30616"/>
    </ligand>
</feature>
<dbReference type="RefSeq" id="WP_013781217.1">
    <property type="nucleotide sequence ID" value="NC_015520.1"/>
</dbReference>
<dbReference type="InterPro" id="IPR011994">
    <property type="entry name" value="Cytidylate_kinase_dom"/>
</dbReference>
<comment type="catalytic activity">
    <reaction evidence="6 8">
        <text>dCMP + ATP = dCDP + ADP</text>
        <dbReference type="Rhea" id="RHEA:25094"/>
        <dbReference type="ChEBI" id="CHEBI:30616"/>
        <dbReference type="ChEBI" id="CHEBI:57566"/>
        <dbReference type="ChEBI" id="CHEBI:58593"/>
        <dbReference type="ChEBI" id="CHEBI:456216"/>
        <dbReference type="EC" id="2.7.4.25"/>
    </reaction>
</comment>
<dbReference type="SUPFAM" id="SSF52540">
    <property type="entry name" value="P-loop containing nucleoside triphosphate hydrolases"/>
    <property type="match status" value="1"/>
</dbReference>
<dbReference type="eggNOG" id="COG0283">
    <property type="taxonomic scope" value="Bacteria"/>
</dbReference>
<evidence type="ECO:0000256" key="6">
    <source>
        <dbReference type="ARBA" id="ARBA00047615"/>
    </source>
</evidence>
<evidence type="ECO:0000256" key="1">
    <source>
        <dbReference type="ARBA" id="ARBA00009427"/>
    </source>
</evidence>
<dbReference type="EMBL" id="CP002360">
    <property type="protein sequence ID" value="AEE96788.1"/>
    <property type="molecule type" value="Genomic_DNA"/>
</dbReference>
<keyword evidence="11" id="KW-1185">Reference proteome</keyword>
<evidence type="ECO:0000256" key="2">
    <source>
        <dbReference type="ARBA" id="ARBA00022679"/>
    </source>
</evidence>
<comment type="subcellular location">
    <subcellularLocation>
        <location evidence="8">Cytoplasm</location>
    </subcellularLocation>
</comment>
<proteinExistence type="inferred from homology"/>
<name>F3ZZ29_MAHA5</name>
<dbReference type="GO" id="GO:0006220">
    <property type="term" value="P:pyrimidine nucleotide metabolic process"/>
    <property type="evidence" value="ECO:0007669"/>
    <property type="project" value="UniProtKB-UniRule"/>
</dbReference>
<keyword evidence="3 8" id="KW-0547">Nucleotide-binding</keyword>
<evidence type="ECO:0000313" key="10">
    <source>
        <dbReference type="EMBL" id="AEE96788.1"/>
    </source>
</evidence>
<dbReference type="EC" id="2.7.4.25" evidence="8"/>
<dbReference type="CDD" id="cd02020">
    <property type="entry name" value="CMPK"/>
    <property type="match status" value="1"/>
</dbReference>
<dbReference type="Gene3D" id="3.40.50.300">
    <property type="entry name" value="P-loop containing nucleotide triphosphate hydrolases"/>
    <property type="match status" value="1"/>
</dbReference>
<dbReference type="GO" id="GO:0005524">
    <property type="term" value="F:ATP binding"/>
    <property type="evidence" value="ECO:0007669"/>
    <property type="project" value="UniProtKB-UniRule"/>
</dbReference>
<comment type="catalytic activity">
    <reaction evidence="7 8">
        <text>CMP + ATP = CDP + ADP</text>
        <dbReference type="Rhea" id="RHEA:11600"/>
        <dbReference type="ChEBI" id="CHEBI:30616"/>
        <dbReference type="ChEBI" id="CHEBI:58069"/>
        <dbReference type="ChEBI" id="CHEBI:60377"/>
        <dbReference type="ChEBI" id="CHEBI:456216"/>
        <dbReference type="EC" id="2.7.4.25"/>
    </reaction>
</comment>
<reference evidence="11" key="1">
    <citation type="submission" date="2010-11" db="EMBL/GenBank/DDBJ databases">
        <title>The complete genome of Mahella australiensis DSM 15567.</title>
        <authorList>
            <consortium name="US DOE Joint Genome Institute (JGI-PGF)"/>
            <person name="Lucas S."/>
            <person name="Copeland A."/>
            <person name="Lapidus A."/>
            <person name="Bruce D."/>
            <person name="Goodwin L."/>
            <person name="Pitluck S."/>
            <person name="Kyrpides N."/>
            <person name="Mavromatis K."/>
            <person name="Pagani I."/>
            <person name="Ivanova N."/>
            <person name="Teshima H."/>
            <person name="Brettin T."/>
            <person name="Detter J.C."/>
            <person name="Han C."/>
            <person name="Tapia R."/>
            <person name="Land M."/>
            <person name="Hauser L."/>
            <person name="Markowitz V."/>
            <person name="Cheng J.-F."/>
            <person name="Hugenholtz P."/>
            <person name="Woyke T."/>
            <person name="Wu D."/>
            <person name="Spring S."/>
            <person name="Pukall R."/>
            <person name="Steenblock K."/>
            <person name="Schneider S."/>
            <person name="Klenk H.-P."/>
            <person name="Eisen J.A."/>
        </authorList>
    </citation>
    <scope>NUCLEOTIDE SEQUENCE [LARGE SCALE GENOMIC DNA]</scope>
    <source>
        <strain evidence="11">DSM 15567 / CIP 107919 / 50-1 BON</strain>
    </source>
</reference>
<accession>F3ZZ29</accession>
<reference evidence="10 11" key="2">
    <citation type="journal article" date="2011" name="Stand. Genomic Sci.">
        <title>Complete genome sequence of Mahella australiensis type strain (50-1 BON).</title>
        <authorList>
            <person name="Sikorski J."/>
            <person name="Teshima H."/>
            <person name="Nolan M."/>
            <person name="Lucas S."/>
            <person name="Hammon N."/>
            <person name="Deshpande S."/>
            <person name="Cheng J.F."/>
            <person name="Pitluck S."/>
            <person name="Liolios K."/>
            <person name="Pagani I."/>
            <person name="Ivanova N."/>
            <person name="Huntemann M."/>
            <person name="Mavromatis K."/>
            <person name="Ovchinikova G."/>
            <person name="Pati A."/>
            <person name="Tapia R."/>
            <person name="Han C."/>
            <person name="Goodwin L."/>
            <person name="Chen A."/>
            <person name="Palaniappan K."/>
            <person name="Land M."/>
            <person name="Hauser L."/>
            <person name="Ngatchou-Djao O.D."/>
            <person name="Rohde M."/>
            <person name="Pukall R."/>
            <person name="Spring S."/>
            <person name="Abt B."/>
            <person name="Goker M."/>
            <person name="Detter J.C."/>
            <person name="Woyke T."/>
            <person name="Bristow J."/>
            <person name="Markowitz V."/>
            <person name="Hugenholtz P."/>
            <person name="Eisen J.A."/>
            <person name="Kyrpides N.C."/>
            <person name="Klenk H.P."/>
            <person name="Lapidus A."/>
        </authorList>
    </citation>
    <scope>NUCLEOTIDE SEQUENCE [LARGE SCALE GENOMIC DNA]</scope>
    <source>
        <strain evidence="11">DSM 15567 / CIP 107919 / 50-1 BON</strain>
    </source>
</reference>
<dbReference type="HAMAP" id="MF_00238">
    <property type="entry name" value="Cytidyl_kinase_type1"/>
    <property type="match status" value="1"/>
</dbReference>
<gene>
    <name evidence="8" type="primary">cmk</name>
    <name evidence="10" type="ordered locus">Mahau_1600</name>
</gene>
<evidence type="ECO:0000256" key="4">
    <source>
        <dbReference type="ARBA" id="ARBA00022777"/>
    </source>
</evidence>